<evidence type="ECO:0000313" key="1">
    <source>
        <dbReference type="EMBL" id="AZA15275.1"/>
    </source>
</evidence>
<dbReference type="Gene3D" id="1.10.10.10">
    <property type="entry name" value="Winged helix-like DNA-binding domain superfamily/Winged helix DNA-binding domain"/>
    <property type="match status" value="1"/>
</dbReference>
<dbReference type="Pfam" id="PF02082">
    <property type="entry name" value="Rrf2"/>
    <property type="match status" value="1"/>
</dbReference>
<name>A0A3G6JBF0_LACDL</name>
<dbReference type="AlphaFoldDB" id="A0A3G6JBF0"/>
<reference evidence="1" key="1">
    <citation type="submission" date="2018-07" db="EMBL/GenBank/DDBJ databases">
        <authorList>
            <person name="Somerville V."/>
        </authorList>
    </citation>
    <scope>NUCLEOTIDE SEQUENCE</scope>
    <source>
        <strain evidence="1">NWC_2_2</strain>
    </source>
</reference>
<organism evidence="1">
    <name type="scientific">Lactobacillus delbrueckii subsp. lactis</name>
    <dbReference type="NCBI Taxonomy" id="29397"/>
    <lineage>
        <taxon>Bacteria</taxon>
        <taxon>Bacillati</taxon>
        <taxon>Bacillota</taxon>
        <taxon>Bacilli</taxon>
        <taxon>Lactobacillales</taxon>
        <taxon>Lactobacillaceae</taxon>
        <taxon>Lactobacillus</taxon>
    </lineage>
</organism>
<dbReference type="SUPFAM" id="SSF46785">
    <property type="entry name" value="Winged helix' DNA-binding domain"/>
    <property type="match status" value="1"/>
</dbReference>
<dbReference type="RefSeq" id="WP_138490872.1">
    <property type="nucleotide sequence ID" value="NZ_CP046131.1"/>
</dbReference>
<dbReference type="PROSITE" id="PS51197">
    <property type="entry name" value="HTH_RRF2_2"/>
    <property type="match status" value="1"/>
</dbReference>
<dbReference type="InterPro" id="IPR000944">
    <property type="entry name" value="Tscrpt_reg_Rrf2"/>
</dbReference>
<dbReference type="EMBL" id="CP031023">
    <property type="protein sequence ID" value="AZA15275.1"/>
    <property type="molecule type" value="Genomic_DNA"/>
</dbReference>
<accession>A0A3G6JBF0</accession>
<dbReference type="GO" id="GO:0005829">
    <property type="term" value="C:cytosol"/>
    <property type="evidence" value="ECO:0007669"/>
    <property type="project" value="TreeGrafter"/>
</dbReference>
<dbReference type="PANTHER" id="PTHR33221">
    <property type="entry name" value="WINGED HELIX-TURN-HELIX TRANSCRIPTIONAL REGULATOR, RRF2 FAMILY"/>
    <property type="match status" value="1"/>
</dbReference>
<dbReference type="GO" id="GO:0003700">
    <property type="term" value="F:DNA-binding transcription factor activity"/>
    <property type="evidence" value="ECO:0007669"/>
    <property type="project" value="TreeGrafter"/>
</dbReference>
<protein>
    <submittedName>
        <fullName evidence="1">Transcriptional regulator</fullName>
    </submittedName>
</protein>
<gene>
    <name evidence="1" type="ORF">DQL93_00205</name>
</gene>
<proteinExistence type="predicted"/>
<dbReference type="InterPro" id="IPR036388">
    <property type="entry name" value="WH-like_DNA-bd_sf"/>
</dbReference>
<dbReference type="PANTHER" id="PTHR33221:SF15">
    <property type="entry name" value="HTH-TYPE TRANSCRIPTIONAL REGULATOR YWGB-RELATED"/>
    <property type="match status" value="1"/>
</dbReference>
<dbReference type="InterPro" id="IPR036390">
    <property type="entry name" value="WH_DNA-bd_sf"/>
</dbReference>
<sequence>MKFSHKLSDAVHLLVYIEIFPDDDLSSRAIARSIVTNPSMVRSLMMDLRKAGLLKTKQGSAEPELAKKPEEISLYDIFAAVGMDHHLLHVDEDTEQKCPVGGNIQGPLAKAYAEVEETAFAKMREISLREIVDQIKEEGQLA</sequence>